<dbReference type="EMBL" id="BHEO01000002">
    <property type="protein sequence ID" value="GBU03596.1"/>
    <property type="molecule type" value="Genomic_DNA"/>
</dbReference>
<dbReference type="RefSeq" id="WP_116440928.1">
    <property type="nucleotide sequence ID" value="NZ_BHEO01000002.1"/>
</dbReference>
<protein>
    <submittedName>
        <fullName evidence="3">Serine/threonine protein kinase</fullName>
    </submittedName>
</protein>
<evidence type="ECO:0000313" key="2">
    <source>
        <dbReference type="EMBL" id="GBU03596.1"/>
    </source>
</evidence>
<dbReference type="AlphaFoldDB" id="A0A4R3JQH6"/>
<dbReference type="Proteomes" id="UP000702954">
    <property type="component" value="Unassembled WGS sequence"/>
</dbReference>
<proteinExistence type="predicted"/>
<dbReference type="Gene3D" id="1.10.510.10">
    <property type="entry name" value="Transferase(Phosphotransferase) domain 1"/>
    <property type="match status" value="1"/>
</dbReference>
<gene>
    <name evidence="3" type="ORF">EDD74_10586</name>
    <name evidence="2" type="ORF">FAEUMB_01370</name>
</gene>
<feature type="domain" description="Protein kinase" evidence="1">
    <location>
        <begin position="14"/>
        <end position="297"/>
    </location>
</feature>
<dbReference type="GO" id="GO:0005524">
    <property type="term" value="F:ATP binding"/>
    <property type="evidence" value="ECO:0007669"/>
    <property type="project" value="InterPro"/>
</dbReference>
<keyword evidence="5" id="KW-1185">Reference proteome</keyword>
<evidence type="ECO:0000259" key="1">
    <source>
        <dbReference type="PROSITE" id="PS50011"/>
    </source>
</evidence>
<organism evidence="3 4">
    <name type="scientific">Faecalimonas umbilicata</name>
    <dbReference type="NCBI Taxonomy" id="1912855"/>
    <lineage>
        <taxon>Bacteria</taxon>
        <taxon>Bacillati</taxon>
        <taxon>Bacillota</taxon>
        <taxon>Clostridia</taxon>
        <taxon>Lachnospirales</taxon>
        <taxon>Lachnospiraceae</taxon>
        <taxon>Faecalimonas</taxon>
    </lineage>
</organism>
<dbReference type="PROSITE" id="PS50011">
    <property type="entry name" value="PROTEIN_KINASE_DOM"/>
    <property type="match status" value="1"/>
</dbReference>
<dbReference type="InterPro" id="IPR011009">
    <property type="entry name" value="Kinase-like_dom_sf"/>
</dbReference>
<evidence type="ECO:0000313" key="4">
    <source>
        <dbReference type="Proteomes" id="UP000294613"/>
    </source>
</evidence>
<dbReference type="SUPFAM" id="SSF56112">
    <property type="entry name" value="Protein kinase-like (PK-like)"/>
    <property type="match status" value="1"/>
</dbReference>
<comment type="caution">
    <text evidence="3">The sequence shown here is derived from an EMBL/GenBank/DDBJ whole genome shotgun (WGS) entry which is preliminary data.</text>
</comment>
<evidence type="ECO:0000313" key="5">
    <source>
        <dbReference type="Proteomes" id="UP000702954"/>
    </source>
</evidence>
<name>A0A4R3JQH6_9FIRM</name>
<accession>A0A4R3JQH6</accession>
<keyword evidence="3" id="KW-0418">Kinase</keyword>
<keyword evidence="3" id="KW-0808">Transferase</keyword>
<evidence type="ECO:0000313" key="3">
    <source>
        <dbReference type="EMBL" id="TCS69099.1"/>
    </source>
</evidence>
<reference evidence="2 5" key="1">
    <citation type="journal article" date="2018" name="Int. J. Syst. Evol. Microbiol.">
        <title>Draft Genome Sequence of Faecalimonas umbilicata JCM 30896T, an Acetate-Producing Bacterium Isolated from Human Feces.</title>
        <authorList>
            <person name="Sakamoto M."/>
            <person name="Ikeyama N."/>
            <person name="Yuki M."/>
            <person name="Ohkuma M."/>
        </authorList>
    </citation>
    <scope>NUCLEOTIDE SEQUENCE [LARGE SCALE GENOMIC DNA]</scope>
    <source>
        <strain evidence="2 5">EGH7</strain>
    </source>
</reference>
<dbReference type="GO" id="GO:0004674">
    <property type="term" value="F:protein serine/threonine kinase activity"/>
    <property type="evidence" value="ECO:0007669"/>
    <property type="project" value="UniProtKB-KW"/>
</dbReference>
<dbReference type="InterPro" id="IPR000719">
    <property type="entry name" value="Prot_kinase_dom"/>
</dbReference>
<sequence length="307" mass="35294">MITITLDTIKFHLKEIHDFSWLQAIGNVFAVFDQNDSGNISFGVARGSEKFFIKVAGIATAESIRTKEEAIASLKSAMSVYETITHPHLIELIDHGSLDDLYISVFKWTSGDCLFDHWNFEKYDNNPQLIPPAKRFRQLPLKKRIAAAEVLFSFLNTVSESGYVAVDFYAGSIMYDFQTDRITICDIDLFRKKPSINDMGEDYWGTKRLKAPEEYCYGAAIDEITNVYTLGALLFDSFFGHYTEEEIRTRYEQNAFSPCSFEQWELNRACYDVACKAVSPERLKRYSSIDSFYKDWKQALCKTTLNI</sequence>
<dbReference type="EMBL" id="SLZV01000005">
    <property type="protein sequence ID" value="TCS69099.1"/>
    <property type="molecule type" value="Genomic_DNA"/>
</dbReference>
<keyword evidence="3" id="KW-0723">Serine/threonine-protein kinase</keyword>
<dbReference type="Proteomes" id="UP000294613">
    <property type="component" value="Unassembled WGS sequence"/>
</dbReference>
<reference evidence="3 4" key="2">
    <citation type="submission" date="2019-03" db="EMBL/GenBank/DDBJ databases">
        <title>Genomic Encyclopedia of Type Strains, Phase IV (KMG-IV): sequencing the most valuable type-strain genomes for metagenomic binning, comparative biology and taxonomic classification.</title>
        <authorList>
            <person name="Goeker M."/>
        </authorList>
    </citation>
    <scope>NUCLEOTIDE SEQUENCE [LARGE SCALE GENOMIC DNA]</scope>
    <source>
        <strain evidence="3 4">DSM 103426</strain>
    </source>
</reference>